<gene>
    <name evidence="1" type="ORF">EYC84_010856</name>
</gene>
<dbReference type="EMBL" id="VICG01000014">
    <property type="protein sequence ID" value="KAA8565107.1"/>
    <property type="molecule type" value="Genomic_DNA"/>
</dbReference>
<evidence type="ECO:0000313" key="1">
    <source>
        <dbReference type="EMBL" id="KAA8565107.1"/>
    </source>
</evidence>
<dbReference type="PANTHER" id="PTHR43329">
    <property type="entry name" value="EPOXIDE HYDROLASE"/>
    <property type="match status" value="1"/>
</dbReference>
<organism evidence="1 2">
    <name type="scientific">Monilinia fructicola</name>
    <name type="common">Brown rot fungus</name>
    <name type="synonym">Ciboria fructicola</name>
    <dbReference type="NCBI Taxonomy" id="38448"/>
    <lineage>
        <taxon>Eukaryota</taxon>
        <taxon>Fungi</taxon>
        <taxon>Dikarya</taxon>
        <taxon>Ascomycota</taxon>
        <taxon>Pezizomycotina</taxon>
        <taxon>Leotiomycetes</taxon>
        <taxon>Helotiales</taxon>
        <taxon>Sclerotiniaceae</taxon>
        <taxon>Monilinia</taxon>
    </lineage>
</organism>
<dbReference type="AlphaFoldDB" id="A0A5M9J8D0"/>
<dbReference type="InterPro" id="IPR029058">
    <property type="entry name" value="AB_hydrolase_fold"/>
</dbReference>
<reference evidence="1 2" key="1">
    <citation type="submission" date="2019-06" db="EMBL/GenBank/DDBJ databases">
        <title>Genome Sequence of the Brown Rot Fungal Pathogen Monilinia fructicola.</title>
        <authorList>
            <person name="De Miccolis Angelini R.M."/>
            <person name="Landi L."/>
            <person name="Abate D."/>
            <person name="Pollastro S."/>
            <person name="Romanazzi G."/>
            <person name="Faretra F."/>
        </authorList>
    </citation>
    <scope>NUCLEOTIDE SEQUENCE [LARGE SCALE GENOMIC DNA]</scope>
    <source>
        <strain evidence="1 2">Mfrc123</strain>
    </source>
</reference>
<dbReference type="Proteomes" id="UP000322873">
    <property type="component" value="Unassembled WGS sequence"/>
</dbReference>
<dbReference type="Gene3D" id="3.40.50.1820">
    <property type="entry name" value="alpha/beta hydrolase"/>
    <property type="match status" value="1"/>
</dbReference>
<evidence type="ECO:0008006" key="3">
    <source>
        <dbReference type="Google" id="ProtNLM"/>
    </source>
</evidence>
<dbReference type="VEuPathDB" id="FungiDB:MFRU_008g00880"/>
<accession>A0A5M9J8D0</accession>
<keyword evidence="2" id="KW-1185">Reference proteome</keyword>
<sequence>MGLVGAAKAWITSNTPSPLPQWLSEAEARIHDEIFRKGGFASPLNWYKAAVRNINEEDDAKIPEEHIVQSAPTLVIVSDAGYATPAEMAYHTSPNFLRNFGIKKFEGCGHWIQLERRDELSEALIKFADGLQAIFGQPLEEVSQSKMTWQ</sequence>
<name>A0A5M9J8D0_MONFR</name>
<dbReference type="OrthoDB" id="284184at2759"/>
<comment type="caution">
    <text evidence="1">The sequence shown here is derived from an EMBL/GenBank/DDBJ whole genome shotgun (WGS) entry which is preliminary data.</text>
</comment>
<proteinExistence type="predicted"/>
<protein>
    <recommendedName>
        <fullName evidence="3">AB hydrolase-1 domain-containing protein</fullName>
    </recommendedName>
</protein>
<evidence type="ECO:0000313" key="2">
    <source>
        <dbReference type="Proteomes" id="UP000322873"/>
    </source>
</evidence>
<dbReference type="SUPFAM" id="SSF53474">
    <property type="entry name" value="alpha/beta-Hydrolases"/>
    <property type="match status" value="1"/>
</dbReference>